<evidence type="ECO:0000256" key="4">
    <source>
        <dbReference type="ARBA" id="ARBA00023150"/>
    </source>
</evidence>
<dbReference type="GO" id="GO:0006777">
    <property type="term" value="P:Mo-molybdopterin cofactor biosynthetic process"/>
    <property type="evidence" value="ECO:0007669"/>
    <property type="project" value="UniProtKB-UniRule"/>
</dbReference>
<dbReference type="GO" id="GO:0005829">
    <property type="term" value="C:cytosol"/>
    <property type="evidence" value="ECO:0007669"/>
    <property type="project" value="TreeGrafter"/>
</dbReference>
<keyword evidence="6" id="KW-0500">Molybdenum</keyword>
<comment type="caution">
    <text evidence="8">The sequence shown here is derived from an EMBL/GenBank/DDBJ whole genome shotgun (WGS) entry which is preliminary data.</text>
</comment>
<evidence type="ECO:0000256" key="1">
    <source>
        <dbReference type="ARBA" id="ARBA00002901"/>
    </source>
</evidence>
<dbReference type="InterPro" id="IPR036688">
    <property type="entry name" value="MoeA_C_domain_IV_sf"/>
</dbReference>
<gene>
    <name evidence="8" type="ORF">HNQ61_000061</name>
</gene>
<dbReference type="Pfam" id="PF03454">
    <property type="entry name" value="MoeA_C"/>
    <property type="match status" value="1"/>
</dbReference>
<sequence length="431" mass="44512">MGADRVADWISGGQALRRMVDGVPRLAAEVRPLLDTLGRVLAEDVISPVDLPPWDNSAMDGFAARADDVRGASGASPVTLRVVDDVPAGHFAARAVGPGEAIRIMTGAPVPLGADGVIRVEHTDGGTAIGTAEGRVVIRSDADAGRNVRPRGEDVRAGSTVLRAGDVLTPGALAVAAGAGRDSLSVIRRPRVAILASGDELVTMAEYDQVLAGRRIVSTNSYALAAQLAEAGMEAVVLGIARDTRASLREHLAAAAGCDALITTAGISVGEHDHVVAALEELRTDLAFWRVLIRPGSAMAFGRVEGLGGIPWFGLPGNPVSTMATFALFVRPALLRMAGHARVHLPSVEATFDATYAARGELMNFPRVRLQRAAQDAFTATLTGGQGSGMASSMAAADGLAIVDAGRDVRPGDAVRVVLLSGAPLTENAPF</sequence>
<dbReference type="GO" id="GO:0046872">
    <property type="term" value="F:metal ion binding"/>
    <property type="evidence" value="ECO:0007669"/>
    <property type="project" value="UniProtKB-UniRule"/>
</dbReference>
<comment type="cofactor">
    <cofactor evidence="6">
        <name>Mg(2+)</name>
        <dbReference type="ChEBI" id="CHEBI:18420"/>
    </cofactor>
</comment>
<dbReference type="SUPFAM" id="SSF63882">
    <property type="entry name" value="MoeA N-terminal region -like"/>
    <property type="match status" value="1"/>
</dbReference>
<protein>
    <recommendedName>
        <fullName evidence="6">Molybdopterin molybdenumtransferase</fullName>
        <ecNumber evidence="6">2.10.1.1</ecNumber>
    </recommendedName>
</protein>
<dbReference type="SUPFAM" id="SSF53218">
    <property type="entry name" value="Molybdenum cofactor biosynthesis proteins"/>
    <property type="match status" value="1"/>
</dbReference>
<keyword evidence="6" id="KW-0460">Magnesium</keyword>
<name>A0A841GNI7_9BACT</name>
<dbReference type="Proteomes" id="UP000582837">
    <property type="component" value="Unassembled WGS sequence"/>
</dbReference>
<dbReference type="Gene3D" id="2.40.340.10">
    <property type="entry name" value="MoeA, C-terminal, domain IV"/>
    <property type="match status" value="1"/>
</dbReference>
<dbReference type="SMART" id="SM00852">
    <property type="entry name" value="MoCF_biosynth"/>
    <property type="match status" value="1"/>
</dbReference>
<dbReference type="Gene3D" id="2.170.190.11">
    <property type="entry name" value="Molybdopterin biosynthesis moea protein, domain 3"/>
    <property type="match status" value="1"/>
</dbReference>
<evidence type="ECO:0000313" key="8">
    <source>
        <dbReference type="EMBL" id="MBB6068450.1"/>
    </source>
</evidence>
<comment type="similarity">
    <text evidence="3 6">Belongs to the MoeA family.</text>
</comment>
<keyword evidence="6" id="KW-0479">Metal-binding</keyword>
<proteinExistence type="inferred from homology"/>
<keyword evidence="6 8" id="KW-0808">Transferase</keyword>
<evidence type="ECO:0000256" key="6">
    <source>
        <dbReference type="RuleBase" id="RU365090"/>
    </source>
</evidence>
<dbReference type="InterPro" id="IPR005110">
    <property type="entry name" value="MoeA_linker/N"/>
</dbReference>
<dbReference type="PANTHER" id="PTHR10192:SF5">
    <property type="entry name" value="GEPHYRIN"/>
    <property type="match status" value="1"/>
</dbReference>
<dbReference type="InterPro" id="IPR001453">
    <property type="entry name" value="MoaB/Mog_dom"/>
</dbReference>
<keyword evidence="4 6" id="KW-0501">Molybdenum cofactor biosynthesis</keyword>
<dbReference type="InterPro" id="IPR038987">
    <property type="entry name" value="MoeA-like"/>
</dbReference>
<evidence type="ECO:0000313" key="9">
    <source>
        <dbReference type="Proteomes" id="UP000582837"/>
    </source>
</evidence>
<dbReference type="EC" id="2.10.1.1" evidence="6"/>
<comment type="catalytic activity">
    <reaction evidence="5">
        <text>adenylyl-molybdopterin + molybdate = Mo-molybdopterin + AMP + H(+)</text>
        <dbReference type="Rhea" id="RHEA:35047"/>
        <dbReference type="ChEBI" id="CHEBI:15378"/>
        <dbReference type="ChEBI" id="CHEBI:36264"/>
        <dbReference type="ChEBI" id="CHEBI:62727"/>
        <dbReference type="ChEBI" id="CHEBI:71302"/>
        <dbReference type="ChEBI" id="CHEBI:456215"/>
        <dbReference type="EC" id="2.10.1.1"/>
    </reaction>
</comment>
<reference evidence="8 9" key="1">
    <citation type="submission" date="2020-08" db="EMBL/GenBank/DDBJ databases">
        <title>Genomic Encyclopedia of Type Strains, Phase IV (KMG-IV): sequencing the most valuable type-strain genomes for metagenomic binning, comparative biology and taxonomic classification.</title>
        <authorList>
            <person name="Goeker M."/>
        </authorList>
    </citation>
    <scope>NUCLEOTIDE SEQUENCE [LARGE SCALE GENOMIC DNA]</scope>
    <source>
        <strain evidence="8 9">DSM 29007</strain>
    </source>
</reference>
<comment type="function">
    <text evidence="1 6">Catalyzes the insertion of molybdate into adenylated molybdopterin with the concomitant release of AMP.</text>
</comment>
<comment type="pathway">
    <text evidence="2 6">Cofactor biosynthesis; molybdopterin biosynthesis.</text>
</comment>
<dbReference type="AlphaFoldDB" id="A0A841GNI7"/>
<dbReference type="InterPro" id="IPR036425">
    <property type="entry name" value="MoaB/Mog-like_dom_sf"/>
</dbReference>
<dbReference type="Gene3D" id="3.40.980.10">
    <property type="entry name" value="MoaB/Mog-like domain"/>
    <property type="match status" value="1"/>
</dbReference>
<keyword evidence="9" id="KW-1185">Reference proteome</keyword>
<dbReference type="RefSeq" id="WP_170039357.1">
    <property type="nucleotide sequence ID" value="NZ_JABDTL010000002.1"/>
</dbReference>
<dbReference type="SUPFAM" id="SSF63867">
    <property type="entry name" value="MoeA C-terminal domain-like"/>
    <property type="match status" value="1"/>
</dbReference>
<dbReference type="GO" id="GO:0061599">
    <property type="term" value="F:molybdopterin molybdotransferase activity"/>
    <property type="evidence" value="ECO:0007669"/>
    <property type="project" value="UniProtKB-UniRule"/>
</dbReference>
<dbReference type="FunFam" id="2.170.190.11:FF:000001">
    <property type="entry name" value="Molybdopterin molybdenumtransferase"/>
    <property type="match status" value="1"/>
</dbReference>
<organism evidence="8 9">
    <name type="scientific">Longimicrobium terrae</name>
    <dbReference type="NCBI Taxonomy" id="1639882"/>
    <lineage>
        <taxon>Bacteria</taxon>
        <taxon>Pseudomonadati</taxon>
        <taxon>Gemmatimonadota</taxon>
        <taxon>Longimicrobiia</taxon>
        <taxon>Longimicrobiales</taxon>
        <taxon>Longimicrobiaceae</taxon>
        <taxon>Longimicrobium</taxon>
    </lineage>
</organism>
<evidence type="ECO:0000256" key="3">
    <source>
        <dbReference type="ARBA" id="ARBA00010763"/>
    </source>
</evidence>
<evidence type="ECO:0000259" key="7">
    <source>
        <dbReference type="SMART" id="SM00852"/>
    </source>
</evidence>
<dbReference type="Pfam" id="PF00994">
    <property type="entry name" value="MoCF_biosynth"/>
    <property type="match status" value="1"/>
</dbReference>
<dbReference type="Gene3D" id="3.90.105.10">
    <property type="entry name" value="Molybdopterin biosynthesis moea protein, domain 2"/>
    <property type="match status" value="1"/>
</dbReference>
<dbReference type="InterPro" id="IPR005111">
    <property type="entry name" value="MoeA_C_domain_IV"/>
</dbReference>
<dbReference type="EMBL" id="JACHIA010000001">
    <property type="protein sequence ID" value="MBB6068450.1"/>
    <property type="molecule type" value="Genomic_DNA"/>
</dbReference>
<dbReference type="PANTHER" id="PTHR10192">
    <property type="entry name" value="MOLYBDOPTERIN BIOSYNTHESIS PROTEIN"/>
    <property type="match status" value="1"/>
</dbReference>
<dbReference type="UniPathway" id="UPA00344"/>
<dbReference type="Pfam" id="PF03453">
    <property type="entry name" value="MoeA_N"/>
    <property type="match status" value="1"/>
</dbReference>
<feature type="domain" description="MoaB/Mog" evidence="7">
    <location>
        <begin position="193"/>
        <end position="336"/>
    </location>
</feature>
<dbReference type="CDD" id="cd00887">
    <property type="entry name" value="MoeA"/>
    <property type="match status" value="1"/>
</dbReference>
<dbReference type="NCBIfam" id="NF045515">
    <property type="entry name" value="Glp_gephyrin"/>
    <property type="match status" value="1"/>
</dbReference>
<evidence type="ECO:0000256" key="2">
    <source>
        <dbReference type="ARBA" id="ARBA00005046"/>
    </source>
</evidence>
<accession>A0A841GNI7</accession>
<dbReference type="InterPro" id="IPR036135">
    <property type="entry name" value="MoeA_linker/N_sf"/>
</dbReference>
<evidence type="ECO:0000256" key="5">
    <source>
        <dbReference type="ARBA" id="ARBA00047317"/>
    </source>
</evidence>